<evidence type="ECO:0000256" key="1">
    <source>
        <dbReference type="ARBA" id="ARBA00009104"/>
    </source>
</evidence>
<dbReference type="EC" id="2.7.1.176" evidence="2"/>
<dbReference type="Gene3D" id="3.40.50.300">
    <property type="entry name" value="P-loop containing nucleotide triphosphate hydrolases"/>
    <property type="match status" value="1"/>
</dbReference>
<dbReference type="InterPro" id="IPR027417">
    <property type="entry name" value="P-loop_NTPase"/>
</dbReference>
<evidence type="ECO:0000256" key="7">
    <source>
        <dbReference type="ARBA" id="ARBA00048178"/>
    </source>
</evidence>
<evidence type="ECO:0000256" key="2">
    <source>
        <dbReference type="ARBA" id="ARBA00011963"/>
    </source>
</evidence>
<dbReference type="PANTHER" id="PTHR39206:SF1">
    <property type="entry name" value="SLL8004 PROTEIN"/>
    <property type="match status" value="1"/>
</dbReference>
<name>A0A286KC88_ENTAV</name>
<comment type="catalytic activity">
    <reaction evidence="7">
        <text>UDP-N-acetyl-alpha-D-glucosamine + ATP = UDP-N-acetyl-alpha-D-glucosamine 3'-phosphate + ADP + H(+)</text>
        <dbReference type="Rhea" id="RHEA:32671"/>
        <dbReference type="ChEBI" id="CHEBI:15378"/>
        <dbReference type="ChEBI" id="CHEBI:30616"/>
        <dbReference type="ChEBI" id="CHEBI:57705"/>
        <dbReference type="ChEBI" id="CHEBI:64353"/>
        <dbReference type="ChEBI" id="CHEBI:456216"/>
        <dbReference type="EC" id="2.7.1.176"/>
    </reaction>
</comment>
<dbReference type="EMBL" id="KX976485">
    <property type="protein sequence ID" value="APB62531.1"/>
    <property type="molecule type" value="Genomic_DNA"/>
</dbReference>
<dbReference type="Pfam" id="PF06414">
    <property type="entry name" value="Zeta_toxin"/>
    <property type="match status" value="1"/>
</dbReference>
<sequence>MDDNLHYVVVGGVNGAGKSTIYEFDTIRIEGLKTDRINADEILQRNGGNWKNTTDVAKSMRQVVKDIKQHFEDRKSFHHETTFAGNTRPHEKRLFMAKSLGYNTSLIYVGLESPELAIDRVKRRVQEGGHGVDDGIVMDRYYKSLENLSKLEKYFDNVTLFDNSRLFQEIYVKKDHVVVANRSQIYNWVPETIKEKNVEKSIEQEIITSYTNKNKGYSELEKDYSSELGTLKIFQDKEYLDGFYNRHKNEISERVLGLSISIGTSSENLLGDNPKQKATELAYKMCLGNFLEKFEEKLLKTKNVDRVSEWDREIE</sequence>
<evidence type="ECO:0000259" key="8">
    <source>
        <dbReference type="Pfam" id="PF06414"/>
    </source>
</evidence>
<dbReference type="InterPro" id="IPR010488">
    <property type="entry name" value="Zeta_toxin_domain"/>
</dbReference>
<organism evidence="9">
    <name type="scientific">Enterococcus avium</name>
    <name type="common">Streptococcus avium</name>
    <dbReference type="NCBI Taxonomy" id="33945"/>
    <lineage>
        <taxon>Bacteria</taxon>
        <taxon>Bacillati</taxon>
        <taxon>Bacillota</taxon>
        <taxon>Bacilli</taxon>
        <taxon>Lactobacillales</taxon>
        <taxon>Enterococcaceae</taxon>
        <taxon>Enterococcus</taxon>
    </lineage>
</organism>
<gene>
    <name evidence="9" type="ORF">pEA19081_p35</name>
</gene>
<comment type="similarity">
    <text evidence="1">Belongs to the zeta toxin family.</text>
</comment>
<dbReference type="SUPFAM" id="SSF52540">
    <property type="entry name" value="P-loop containing nucleoside triphosphate hydrolases"/>
    <property type="match status" value="1"/>
</dbReference>
<evidence type="ECO:0000256" key="3">
    <source>
        <dbReference type="ARBA" id="ARBA00022649"/>
    </source>
</evidence>
<dbReference type="RefSeq" id="WP_010724535.1">
    <property type="nucleotide sequence ID" value="NZ_KX976485.1"/>
</dbReference>
<reference evidence="9" key="1">
    <citation type="journal article" date="2017" name="Front. Microbiol.">
        <title>Identification of Novel Conjugative Plasmids with Multiple Copies of fosB that Confer High-Level Fosfomycin Resistance to Vancomycin-Resistant Enterococci.</title>
        <authorList>
            <person name="Sun L."/>
            <person name="Zhang P."/>
            <person name="Qu T."/>
            <person name="Chen Y."/>
            <person name="Hua X."/>
            <person name="Shi K."/>
            <person name="Yu Y."/>
        </authorList>
    </citation>
    <scope>NUCLEOTIDE SEQUENCE</scope>
    <source>
        <strain evidence="9">19081</strain>
        <plasmid evidence="9">pEA19081</plasmid>
    </source>
</reference>
<accession>A0A286KC88</accession>
<evidence type="ECO:0000256" key="4">
    <source>
        <dbReference type="ARBA" id="ARBA00022741"/>
    </source>
</evidence>
<dbReference type="AlphaFoldDB" id="A0A286KC88"/>
<evidence type="ECO:0000313" key="9">
    <source>
        <dbReference type="EMBL" id="APB62531.1"/>
    </source>
</evidence>
<keyword evidence="9" id="KW-0614">Plasmid</keyword>
<evidence type="ECO:0000256" key="6">
    <source>
        <dbReference type="ARBA" id="ARBA00032897"/>
    </source>
</evidence>
<dbReference type="PANTHER" id="PTHR39206">
    <property type="entry name" value="SLL8004 PROTEIN"/>
    <property type="match status" value="1"/>
</dbReference>
<evidence type="ECO:0000256" key="5">
    <source>
        <dbReference type="ARBA" id="ARBA00022840"/>
    </source>
</evidence>
<keyword evidence="4" id="KW-0547">Nucleotide-binding</keyword>
<proteinExistence type="inferred from homology"/>
<geneLocation type="plasmid" evidence="9">
    <name>pEA19081</name>
</geneLocation>
<feature type="domain" description="Zeta toxin" evidence="8">
    <location>
        <begin position="8"/>
        <end position="165"/>
    </location>
</feature>
<keyword evidence="3" id="KW-1277">Toxin-antitoxin system</keyword>
<dbReference type="GO" id="GO:0005524">
    <property type="term" value="F:ATP binding"/>
    <property type="evidence" value="ECO:0007669"/>
    <property type="project" value="UniProtKB-KW"/>
</dbReference>
<protein>
    <recommendedName>
        <fullName evidence="6">UDP-N-acetylglucosamine kinase</fullName>
        <ecNumber evidence="2">2.7.1.176</ecNumber>
    </recommendedName>
    <alternativeName>
        <fullName evidence="6">UDP-N-acetylglucosamine kinase</fullName>
    </alternativeName>
</protein>
<dbReference type="GO" id="GO:0016301">
    <property type="term" value="F:kinase activity"/>
    <property type="evidence" value="ECO:0007669"/>
    <property type="project" value="InterPro"/>
</dbReference>
<keyword evidence="5" id="KW-0067">ATP-binding</keyword>